<dbReference type="Proteomes" id="UP000663193">
    <property type="component" value="Chromosome 16"/>
</dbReference>
<evidence type="ECO:0000313" key="1">
    <source>
        <dbReference type="EMBL" id="QRD03994.1"/>
    </source>
</evidence>
<accession>A0A7U2I6X0</accession>
<organism evidence="1 2">
    <name type="scientific">Phaeosphaeria nodorum (strain SN15 / ATCC MYA-4574 / FGSC 10173)</name>
    <name type="common">Glume blotch fungus</name>
    <name type="synonym">Parastagonospora nodorum</name>
    <dbReference type="NCBI Taxonomy" id="321614"/>
    <lineage>
        <taxon>Eukaryota</taxon>
        <taxon>Fungi</taxon>
        <taxon>Dikarya</taxon>
        <taxon>Ascomycota</taxon>
        <taxon>Pezizomycotina</taxon>
        <taxon>Dothideomycetes</taxon>
        <taxon>Pleosporomycetidae</taxon>
        <taxon>Pleosporales</taxon>
        <taxon>Pleosporineae</taxon>
        <taxon>Phaeosphaeriaceae</taxon>
        <taxon>Parastagonospora</taxon>
    </lineage>
</organism>
<sequence>MNSNIPLHRFISLVAGRGICYNGHRPSLVRLWNPTPEARSQTLPRYLIPSYPVPPKLKVLNACNYTTQCRSRVNICMKEEVPFSPVHTTSIVCPFSKGYLVSK</sequence>
<name>A0A7U2I6X0_PHANO</name>
<proteinExistence type="predicted"/>
<dbReference type="EMBL" id="CP069038">
    <property type="protein sequence ID" value="QRD03994.1"/>
    <property type="molecule type" value="Genomic_DNA"/>
</dbReference>
<gene>
    <name evidence="1" type="ORF">JI435_420530</name>
</gene>
<evidence type="ECO:0000313" key="2">
    <source>
        <dbReference type="Proteomes" id="UP000663193"/>
    </source>
</evidence>
<dbReference type="AlphaFoldDB" id="A0A7U2I6X0"/>
<reference evidence="2" key="1">
    <citation type="journal article" date="2021" name="BMC Genomics">
        <title>Chromosome-level genome assembly and manually-curated proteome of model necrotroph Parastagonospora nodorum Sn15 reveals a genome-wide trove of candidate effector homologs, and redundancy of virulence-related functions within an accessory chromosome.</title>
        <authorList>
            <person name="Bertazzoni S."/>
            <person name="Jones D.A.B."/>
            <person name="Phan H.T."/>
            <person name="Tan K.-C."/>
            <person name="Hane J.K."/>
        </authorList>
    </citation>
    <scope>NUCLEOTIDE SEQUENCE [LARGE SCALE GENOMIC DNA]</scope>
    <source>
        <strain evidence="2">SN15 / ATCC MYA-4574 / FGSC 10173)</strain>
    </source>
</reference>
<dbReference type="VEuPathDB" id="FungiDB:JI435_420530"/>
<keyword evidence="2" id="KW-1185">Reference proteome</keyword>
<protein>
    <submittedName>
        <fullName evidence="1">Uncharacterized protein</fullName>
    </submittedName>
</protein>